<name>A0ABQ4FNI7_9ACTN</name>
<reference evidence="2 3" key="1">
    <citation type="submission" date="2021-01" db="EMBL/GenBank/DDBJ databases">
        <title>Whole genome shotgun sequence of Microbispora amethystogenes NBRC 101907.</title>
        <authorList>
            <person name="Komaki H."/>
            <person name="Tamura T."/>
        </authorList>
    </citation>
    <scope>NUCLEOTIDE SEQUENCE [LARGE SCALE GENOMIC DNA]</scope>
    <source>
        <strain evidence="2 3">NBRC 101907</strain>
    </source>
</reference>
<sequence>MGAPLAVGAGCPDPDGAGVGAPDDPAGAGEDVAPVALGAGRRWCAVPPLPPAERPEVLCPEVLCPEVLCPEELRPEEL</sequence>
<proteinExistence type="predicted"/>
<evidence type="ECO:0008006" key="4">
    <source>
        <dbReference type="Google" id="ProtNLM"/>
    </source>
</evidence>
<evidence type="ECO:0000256" key="1">
    <source>
        <dbReference type="SAM" id="MobiDB-lite"/>
    </source>
</evidence>
<dbReference type="EMBL" id="BOOB01000059">
    <property type="protein sequence ID" value="GIH36375.1"/>
    <property type="molecule type" value="Genomic_DNA"/>
</dbReference>
<keyword evidence="3" id="KW-1185">Reference proteome</keyword>
<organism evidence="2 3">
    <name type="scientific">Microbispora amethystogenes</name>
    <dbReference type="NCBI Taxonomy" id="1427754"/>
    <lineage>
        <taxon>Bacteria</taxon>
        <taxon>Bacillati</taxon>
        <taxon>Actinomycetota</taxon>
        <taxon>Actinomycetes</taxon>
        <taxon>Streptosporangiales</taxon>
        <taxon>Streptosporangiaceae</taxon>
        <taxon>Microbispora</taxon>
    </lineage>
</organism>
<comment type="caution">
    <text evidence="2">The sequence shown here is derived from an EMBL/GenBank/DDBJ whole genome shotgun (WGS) entry which is preliminary data.</text>
</comment>
<feature type="region of interest" description="Disordered" evidence="1">
    <location>
        <begin position="1"/>
        <end position="29"/>
    </location>
</feature>
<evidence type="ECO:0000313" key="3">
    <source>
        <dbReference type="Proteomes" id="UP000651728"/>
    </source>
</evidence>
<dbReference type="Proteomes" id="UP000651728">
    <property type="component" value="Unassembled WGS sequence"/>
</dbReference>
<evidence type="ECO:0000313" key="2">
    <source>
        <dbReference type="EMBL" id="GIH36375.1"/>
    </source>
</evidence>
<gene>
    <name evidence="2" type="ORF">Mam01_65390</name>
</gene>
<accession>A0ABQ4FNI7</accession>
<protein>
    <recommendedName>
        <fullName evidence="4">Secreted protein</fullName>
    </recommendedName>
</protein>